<dbReference type="OMA" id="VIKSWNT"/>
<dbReference type="GO" id="GO:0016301">
    <property type="term" value="F:kinase activity"/>
    <property type="evidence" value="ECO:0007669"/>
    <property type="project" value="UniProtKB-KW"/>
</dbReference>
<protein>
    <submittedName>
        <fullName evidence="2">Ribokinase-like protein</fullName>
    </submittedName>
</protein>
<dbReference type="SUPFAM" id="SSF53613">
    <property type="entry name" value="Ribokinase-like"/>
    <property type="match status" value="1"/>
</dbReference>
<keyword evidence="2" id="KW-0418">Kinase</keyword>
<dbReference type="PANTHER" id="PTHR47098:SF2">
    <property type="entry name" value="PROTEIN MAK32"/>
    <property type="match status" value="1"/>
</dbReference>
<dbReference type="Proteomes" id="UP000242180">
    <property type="component" value="Unassembled WGS sequence"/>
</dbReference>
<dbReference type="AlphaFoldDB" id="A0A1X2HM96"/>
<dbReference type="Gene3D" id="3.40.1190.20">
    <property type="match status" value="1"/>
</dbReference>
<dbReference type="EMBL" id="MCGN01000002">
    <property type="protein sequence ID" value="ORZ00523.1"/>
    <property type="molecule type" value="Genomic_DNA"/>
</dbReference>
<dbReference type="InterPro" id="IPR011611">
    <property type="entry name" value="PfkB_dom"/>
</dbReference>
<dbReference type="PANTHER" id="PTHR47098">
    <property type="entry name" value="PROTEIN MAK32"/>
    <property type="match status" value="1"/>
</dbReference>
<gene>
    <name evidence="2" type="ORF">BCR43DRAFT_145042</name>
</gene>
<dbReference type="InParanoid" id="A0A1X2HM96"/>
<evidence type="ECO:0000313" key="3">
    <source>
        <dbReference type="Proteomes" id="UP000242180"/>
    </source>
</evidence>
<keyword evidence="2" id="KW-0808">Transferase</keyword>
<dbReference type="OrthoDB" id="497927at2759"/>
<keyword evidence="3" id="KW-1185">Reference proteome</keyword>
<sequence length="332" mass="37460">MTVPVVYTSLGSLIIDDIVYEDGSEEKDILGGAGIYAIYGMRVWKTTGRDSRTIGYIAKEGFDHPETITRQLDSLDMTIRHDGHKDQHTTRGLNTFGPNDHRDFEYIHPIIRITARDPPEEWVRTLRVIHIICSPERAIEIVTEWRDREQQCGARSGAVFIWEPVPWSCRAECLDLVRQASQLVDVLTPNHEEAQALLGHKLDDSHGDHYMQQLFHATQPRQALIVRAGRRGAAVMTKDMALRWVPAYHDNQDLVRDVTGAGNAFCGGLCIGWSETNGDPVMAAMFGAVSSSFAVEQVGLPMIHQKDTEDQWNDGPSARIRLRYLQDKMAER</sequence>
<feature type="domain" description="Carbohydrate kinase PfkB" evidence="1">
    <location>
        <begin position="125"/>
        <end position="299"/>
    </location>
</feature>
<dbReference type="FunCoup" id="A0A1X2HM96">
    <property type="interactions" value="2"/>
</dbReference>
<dbReference type="STRING" id="13706.A0A1X2HM96"/>
<dbReference type="Pfam" id="PF00294">
    <property type="entry name" value="PfkB"/>
    <property type="match status" value="1"/>
</dbReference>
<reference evidence="2 3" key="1">
    <citation type="submission" date="2016-07" db="EMBL/GenBank/DDBJ databases">
        <title>Pervasive Adenine N6-methylation of Active Genes in Fungi.</title>
        <authorList>
            <consortium name="DOE Joint Genome Institute"/>
            <person name="Mondo S.J."/>
            <person name="Dannebaum R.O."/>
            <person name="Kuo R.C."/>
            <person name="Labutti K."/>
            <person name="Haridas S."/>
            <person name="Kuo A."/>
            <person name="Salamov A."/>
            <person name="Ahrendt S.R."/>
            <person name="Lipzen A."/>
            <person name="Sullivan W."/>
            <person name="Andreopoulos W.B."/>
            <person name="Clum A."/>
            <person name="Lindquist E."/>
            <person name="Daum C."/>
            <person name="Ramamoorthy G.K."/>
            <person name="Gryganskyi A."/>
            <person name="Culley D."/>
            <person name="Magnuson J.K."/>
            <person name="James T.Y."/>
            <person name="O'Malley M.A."/>
            <person name="Stajich J.E."/>
            <person name="Spatafora J.W."/>
            <person name="Visel A."/>
            <person name="Grigoriev I.V."/>
        </authorList>
    </citation>
    <scope>NUCLEOTIDE SEQUENCE [LARGE SCALE GENOMIC DNA]</scope>
    <source>
        <strain evidence="2 3">NRRL 2496</strain>
    </source>
</reference>
<dbReference type="InterPro" id="IPR029056">
    <property type="entry name" value="Ribokinase-like"/>
</dbReference>
<evidence type="ECO:0000313" key="2">
    <source>
        <dbReference type="EMBL" id="ORZ00523.1"/>
    </source>
</evidence>
<comment type="caution">
    <text evidence="2">The sequence shown here is derived from an EMBL/GenBank/DDBJ whole genome shotgun (WGS) entry which is preliminary data.</text>
</comment>
<organism evidence="2 3">
    <name type="scientific">Syncephalastrum racemosum</name>
    <name type="common">Filamentous fungus</name>
    <dbReference type="NCBI Taxonomy" id="13706"/>
    <lineage>
        <taxon>Eukaryota</taxon>
        <taxon>Fungi</taxon>
        <taxon>Fungi incertae sedis</taxon>
        <taxon>Mucoromycota</taxon>
        <taxon>Mucoromycotina</taxon>
        <taxon>Mucoromycetes</taxon>
        <taxon>Mucorales</taxon>
        <taxon>Syncephalastraceae</taxon>
        <taxon>Syncephalastrum</taxon>
    </lineage>
</organism>
<evidence type="ECO:0000259" key="1">
    <source>
        <dbReference type="Pfam" id="PF00294"/>
    </source>
</evidence>
<name>A0A1X2HM96_SYNRA</name>
<proteinExistence type="predicted"/>
<accession>A0A1X2HM96</accession>